<keyword evidence="1" id="KW-1003">Cell membrane</keyword>
<dbReference type="PANTHER" id="PTHR42755">
    <property type="entry name" value="3-DEOXY-MANNO-OCTULOSONATE CYTIDYLYLTRANSFERASE"/>
    <property type="match status" value="1"/>
</dbReference>
<comment type="pathway">
    <text evidence="1">Bacterial outer membrane biogenesis; LPS core biosynthesis.</text>
</comment>
<comment type="function">
    <text evidence="1">Involved in lipopolysaccharide (LPS) biosynthesis. Catalyzes the transfer of 3-deoxy-D-manno-octulosonate (Kdo) residue(s) from CMP-Kdo to lipid IV(A), the tetraacyldisaccharide-1,4'-bisphosphate precursor of lipid A.</text>
</comment>
<gene>
    <name evidence="2" type="ORF">SHI21_18960</name>
</gene>
<sequence length="419" mass="48372">MLSIIRPFISILLVVIRPLVPFIQKRLNFERKNFTEESSRRHTSSDYCFEISSEGELEQVRPLLQAVLSAGKKIEILYSSPSVETKCQKIFADYPELVRTLRMPLMSSFSVDFLYFRSIWFWVKSPVVVFCRYDFFPELLMLKFFGKKFILISGAFKKMSWYKTESFKLFDVVVAATELEKDKFVELLGDKARVYNCDFRVPRITERYTHAEEVIARKVSITPYIEKLKSLKPEEKIILGSAWASDLDILKNDQLIQKVKKGELHLLLAPHKLDDEFSLTLKTICSEIFGNDQVEVVNDKNPYKGSPVVILQMGGILCELYSLFKVAYVGGGYERSIHSVLEPYFSNNIVVTGPTIHRSTEFDLAFEITPHEIHVLKSPESFYTIIESLDLTALDVPARDQFKKHTEKEMKLIIKDILG</sequence>
<reference evidence="2 3" key="1">
    <citation type="submission" date="2023-11" db="EMBL/GenBank/DDBJ databases">
        <title>A Novel Polar Bacteriovorax (B. antarcticus) Isolated from the Biocrust in Antarctica.</title>
        <authorList>
            <person name="Mun W."/>
            <person name="Choi S.Y."/>
            <person name="Mitchell R.J."/>
        </authorList>
    </citation>
    <scope>NUCLEOTIDE SEQUENCE [LARGE SCALE GENOMIC DNA]</scope>
    <source>
        <strain evidence="2 3">PP10</strain>
    </source>
</reference>
<comment type="catalytic activity">
    <reaction evidence="1">
        <text>lipid IVA (E. coli) + CMP-3-deoxy-beta-D-manno-octulosonate = alpha-Kdo-(2-&gt;6)-lipid IVA (E. coli) + CMP + H(+)</text>
        <dbReference type="Rhea" id="RHEA:28066"/>
        <dbReference type="ChEBI" id="CHEBI:15378"/>
        <dbReference type="ChEBI" id="CHEBI:58603"/>
        <dbReference type="ChEBI" id="CHEBI:60364"/>
        <dbReference type="ChEBI" id="CHEBI:60377"/>
        <dbReference type="ChEBI" id="CHEBI:85987"/>
        <dbReference type="EC" id="2.4.99.12"/>
    </reaction>
</comment>
<comment type="similarity">
    <text evidence="1">Belongs to the glycosyltransferase group 1 family.</text>
</comment>
<comment type="subcellular location">
    <subcellularLocation>
        <location evidence="1">Cell membrane</location>
    </subcellularLocation>
</comment>
<proteinExistence type="inferred from homology"/>
<organism evidence="2 3">
    <name type="scientific">Bacteriovorax antarcticus</name>
    <dbReference type="NCBI Taxonomy" id="3088717"/>
    <lineage>
        <taxon>Bacteria</taxon>
        <taxon>Pseudomonadati</taxon>
        <taxon>Bdellovibrionota</taxon>
        <taxon>Bacteriovoracia</taxon>
        <taxon>Bacteriovoracales</taxon>
        <taxon>Bacteriovoracaceae</taxon>
        <taxon>Bacteriovorax</taxon>
    </lineage>
</organism>
<dbReference type="Gene3D" id="3.40.50.2000">
    <property type="entry name" value="Glycogen Phosphorylase B"/>
    <property type="match status" value="1"/>
</dbReference>
<keyword evidence="1" id="KW-0808">Transferase</keyword>
<keyword evidence="3" id="KW-1185">Reference proteome</keyword>
<dbReference type="RefSeq" id="WP_323578673.1">
    <property type="nucleotide sequence ID" value="NZ_JAYGJQ010000003.1"/>
</dbReference>
<protein>
    <recommendedName>
        <fullName evidence="1">3-deoxy-D-manno-octulosonic acid transferase</fullName>
        <shortName evidence="1">Kdo transferase</shortName>
        <ecNumber evidence="1">2.4.99.12</ecNumber>
    </recommendedName>
    <alternativeName>
        <fullName evidence="1">Lipid IV(A) 3-deoxy-D-manno-octulosonic acid transferase</fullName>
    </alternativeName>
</protein>
<dbReference type="PANTHER" id="PTHR42755:SF1">
    <property type="entry name" value="3-DEOXY-D-MANNO-OCTULOSONIC ACID TRANSFERASE, MITOCHONDRIAL-RELATED"/>
    <property type="match status" value="1"/>
</dbReference>
<dbReference type="Proteomes" id="UP001302274">
    <property type="component" value="Unassembled WGS sequence"/>
</dbReference>
<keyword evidence="1" id="KW-0472">Membrane</keyword>
<keyword evidence="1" id="KW-0448">Lipopolysaccharide biosynthesis</keyword>
<dbReference type="Gene3D" id="3.40.50.11720">
    <property type="entry name" value="3-Deoxy-D-manno-octulosonic-acid transferase, N-terminal domain"/>
    <property type="match status" value="1"/>
</dbReference>
<dbReference type="EC" id="2.4.99.12" evidence="1"/>
<dbReference type="InterPro" id="IPR038107">
    <property type="entry name" value="Glycos_transf_N_sf"/>
</dbReference>
<comment type="caution">
    <text evidence="2">The sequence shown here is derived from an EMBL/GenBank/DDBJ whole genome shotgun (WGS) entry which is preliminary data.</text>
</comment>
<accession>A0ABU5VZ38</accession>
<dbReference type="InterPro" id="IPR039901">
    <property type="entry name" value="Kdotransferase"/>
</dbReference>
<dbReference type="EMBL" id="JAYGJQ010000003">
    <property type="protein sequence ID" value="MEA9358323.1"/>
    <property type="molecule type" value="Genomic_DNA"/>
</dbReference>
<name>A0ABU5VZ38_9BACT</name>
<evidence type="ECO:0000256" key="1">
    <source>
        <dbReference type="RuleBase" id="RU365103"/>
    </source>
</evidence>
<evidence type="ECO:0000313" key="2">
    <source>
        <dbReference type="EMBL" id="MEA9358323.1"/>
    </source>
</evidence>
<evidence type="ECO:0000313" key="3">
    <source>
        <dbReference type="Proteomes" id="UP001302274"/>
    </source>
</evidence>